<dbReference type="OrthoDB" id="8479416at2"/>
<keyword evidence="2" id="KW-0812">Transmembrane</keyword>
<keyword evidence="2" id="KW-0472">Membrane</keyword>
<dbReference type="Pfam" id="PF05036">
    <property type="entry name" value="SPOR"/>
    <property type="match status" value="1"/>
</dbReference>
<comment type="caution">
    <text evidence="4">The sequence shown here is derived from an EMBL/GenBank/DDBJ whole genome shotgun (WGS) entry which is preliminary data.</text>
</comment>
<dbReference type="PROSITE" id="PS51724">
    <property type="entry name" value="SPOR"/>
    <property type="match status" value="1"/>
</dbReference>
<evidence type="ECO:0000313" key="4">
    <source>
        <dbReference type="EMBL" id="TNC52750.1"/>
    </source>
</evidence>
<feature type="domain" description="SPOR" evidence="3">
    <location>
        <begin position="338"/>
        <end position="423"/>
    </location>
</feature>
<evidence type="ECO:0000313" key="5">
    <source>
        <dbReference type="Proteomes" id="UP000305887"/>
    </source>
</evidence>
<feature type="transmembrane region" description="Helical" evidence="2">
    <location>
        <begin position="71"/>
        <end position="93"/>
    </location>
</feature>
<feature type="compositionally biased region" description="Polar residues" evidence="1">
    <location>
        <begin position="1"/>
        <end position="11"/>
    </location>
</feature>
<name>A0A5C4N7U8_9RHOB</name>
<proteinExistence type="predicted"/>
<dbReference type="RefSeq" id="WP_139074514.1">
    <property type="nucleotide sequence ID" value="NZ_VDFU01000001.1"/>
</dbReference>
<gene>
    <name evidence="4" type="ORF">FHG66_00180</name>
</gene>
<sequence length="423" mass="42389">MADWTANSSFGGLSATRGEARAPRDKAPRAAGPRAERFGPDLPGETPRSGPYAALAAYNAGQGGPLAKARLAGWVAGGVVSLALVGGIGVWGYKLVLREVLGLPVVAAEEGPMRVLPTDPGGEVVPSQGLAVNAVPAAGIAAPPSDVLMLAPPTPGLSEEDLEVVQTTAEADEMVARDVAPVAPAPSATPVTTIVPSDRPMTSDEVLAFADQISAGVPAMTTDSPTEAAPVQGPEQAPEVVPGAEAATVQASVQAGVIAPPVRDAAPEATVILAPPADAAADAAPEAAPVLTVIPAEVPGVAAALRPALRPARASAPAPEAVEAPATEAVAAVAPEGAVATGTHMIQLGAYDSAEIAASEWVRLQGEFGAFLGPKERVIQEAQTGGRTFFRLRATGFADHADARRLCAALTAEDADCIPVVAD</sequence>
<evidence type="ECO:0000256" key="1">
    <source>
        <dbReference type="SAM" id="MobiDB-lite"/>
    </source>
</evidence>
<feature type="compositionally biased region" description="Basic and acidic residues" evidence="1">
    <location>
        <begin position="18"/>
        <end position="39"/>
    </location>
</feature>
<protein>
    <submittedName>
        <fullName evidence="4">SPOR domain-containing protein</fullName>
    </submittedName>
</protein>
<dbReference type="Proteomes" id="UP000305887">
    <property type="component" value="Unassembled WGS sequence"/>
</dbReference>
<dbReference type="AlphaFoldDB" id="A0A5C4N7U8"/>
<reference evidence="4 5" key="1">
    <citation type="submission" date="2019-06" db="EMBL/GenBank/DDBJ databases">
        <title>YIM 131921 draft genome.</title>
        <authorList>
            <person name="Jiang L."/>
        </authorList>
    </citation>
    <scope>NUCLEOTIDE SEQUENCE [LARGE SCALE GENOMIC DNA]</scope>
    <source>
        <strain evidence="4 5">YIM 131921</strain>
    </source>
</reference>
<dbReference type="InterPro" id="IPR036680">
    <property type="entry name" value="SPOR-like_sf"/>
</dbReference>
<dbReference type="GO" id="GO:0042834">
    <property type="term" value="F:peptidoglycan binding"/>
    <property type="evidence" value="ECO:0007669"/>
    <property type="project" value="InterPro"/>
</dbReference>
<organism evidence="4 5">
    <name type="scientific">Rubellimicrobium rubrum</name>
    <dbReference type="NCBI Taxonomy" id="2585369"/>
    <lineage>
        <taxon>Bacteria</taxon>
        <taxon>Pseudomonadati</taxon>
        <taxon>Pseudomonadota</taxon>
        <taxon>Alphaproteobacteria</taxon>
        <taxon>Rhodobacterales</taxon>
        <taxon>Roseobacteraceae</taxon>
        <taxon>Rubellimicrobium</taxon>
    </lineage>
</organism>
<dbReference type="Gene3D" id="3.30.70.1070">
    <property type="entry name" value="Sporulation related repeat"/>
    <property type="match status" value="1"/>
</dbReference>
<accession>A0A5C4N7U8</accession>
<evidence type="ECO:0000256" key="2">
    <source>
        <dbReference type="SAM" id="Phobius"/>
    </source>
</evidence>
<keyword evidence="5" id="KW-1185">Reference proteome</keyword>
<evidence type="ECO:0000259" key="3">
    <source>
        <dbReference type="PROSITE" id="PS51724"/>
    </source>
</evidence>
<dbReference type="EMBL" id="VDFU01000001">
    <property type="protein sequence ID" value="TNC52750.1"/>
    <property type="molecule type" value="Genomic_DNA"/>
</dbReference>
<dbReference type="InterPro" id="IPR007730">
    <property type="entry name" value="SPOR-like_dom"/>
</dbReference>
<feature type="region of interest" description="Disordered" evidence="1">
    <location>
        <begin position="1"/>
        <end position="46"/>
    </location>
</feature>
<keyword evidence="2" id="KW-1133">Transmembrane helix</keyword>